<dbReference type="InterPro" id="IPR055396">
    <property type="entry name" value="DUF7088"/>
</dbReference>
<evidence type="ECO:0000256" key="1">
    <source>
        <dbReference type="ARBA" id="ARBA00004651"/>
    </source>
</evidence>
<evidence type="ECO:0000256" key="4">
    <source>
        <dbReference type="ARBA" id="ARBA00022989"/>
    </source>
</evidence>
<dbReference type="GO" id="GO:0005886">
    <property type="term" value="C:plasma membrane"/>
    <property type="evidence" value="ECO:0007669"/>
    <property type="project" value="UniProtKB-SubCell"/>
</dbReference>
<feature type="transmembrane region" description="Helical" evidence="6">
    <location>
        <begin position="253"/>
        <end position="274"/>
    </location>
</feature>
<feature type="transmembrane region" description="Helical" evidence="6">
    <location>
        <begin position="718"/>
        <end position="737"/>
    </location>
</feature>
<evidence type="ECO:0000256" key="5">
    <source>
        <dbReference type="ARBA" id="ARBA00023136"/>
    </source>
</evidence>
<feature type="domain" description="DUF7088" evidence="8">
    <location>
        <begin position="285"/>
        <end position="388"/>
    </location>
</feature>
<accession>A0A381VI22</accession>
<gene>
    <name evidence="9" type="ORF">METZ01_LOCUS92860</name>
</gene>
<keyword evidence="2" id="KW-1003">Cell membrane</keyword>
<feature type="transmembrane region" description="Helical" evidence="6">
    <location>
        <begin position="168"/>
        <end position="193"/>
    </location>
</feature>
<evidence type="ECO:0000256" key="2">
    <source>
        <dbReference type="ARBA" id="ARBA00022475"/>
    </source>
</evidence>
<feature type="domain" description="ABC-type uncharacterised transport system" evidence="7">
    <location>
        <begin position="424"/>
        <end position="672"/>
    </location>
</feature>
<keyword evidence="5 6" id="KW-0472">Membrane</keyword>
<keyword evidence="3 6" id="KW-0812">Transmembrane</keyword>
<keyword evidence="4 6" id="KW-1133">Transmembrane helix</keyword>
<dbReference type="AlphaFoldDB" id="A0A381VI22"/>
<dbReference type="Pfam" id="PF12679">
    <property type="entry name" value="ABC2_membrane_2"/>
    <property type="match status" value="1"/>
</dbReference>
<dbReference type="PANTHER" id="PTHR30294:SF29">
    <property type="entry name" value="MULTIDRUG ABC TRANSPORTER PERMEASE YBHS-RELATED"/>
    <property type="match status" value="1"/>
</dbReference>
<reference evidence="9" key="1">
    <citation type="submission" date="2018-05" db="EMBL/GenBank/DDBJ databases">
        <authorList>
            <person name="Lanie J.A."/>
            <person name="Ng W.-L."/>
            <person name="Kazmierczak K.M."/>
            <person name="Andrzejewski T.M."/>
            <person name="Davidsen T.M."/>
            <person name="Wayne K.J."/>
            <person name="Tettelin H."/>
            <person name="Glass J.I."/>
            <person name="Rusch D."/>
            <person name="Podicherti R."/>
            <person name="Tsui H.-C.T."/>
            <person name="Winkler M.E."/>
        </authorList>
    </citation>
    <scope>NUCLEOTIDE SEQUENCE</scope>
</reference>
<comment type="subcellular location">
    <subcellularLocation>
        <location evidence="1">Cell membrane</location>
        <topology evidence="1">Multi-pass membrane protein</topology>
    </subcellularLocation>
</comment>
<evidence type="ECO:0000259" key="8">
    <source>
        <dbReference type="Pfam" id="PF23357"/>
    </source>
</evidence>
<dbReference type="InterPro" id="IPR019196">
    <property type="entry name" value="ABC_transp_unknown"/>
</dbReference>
<organism evidence="9">
    <name type="scientific">marine metagenome</name>
    <dbReference type="NCBI Taxonomy" id="408172"/>
    <lineage>
        <taxon>unclassified sequences</taxon>
        <taxon>metagenomes</taxon>
        <taxon>ecological metagenomes</taxon>
    </lineage>
</organism>
<feature type="transmembrane region" description="Helical" evidence="6">
    <location>
        <begin position="101"/>
        <end position="128"/>
    </location>
</feature>
<dbReference type="InterPro" id="IPR051449">
    <property type="entry name" value="ABC-2_transporter_component"/>
</dbReference>
<dbReference type="PANTHER" id="PTHR30294">
    <property type="entry name" value="MEMBRANE COMPONENT OF ABC TRANSPORTER YHHJ-RELATED"/>
    <property type="match status" value="1"/>
</dbReference>
<feature type="transmembrane region" description="Helical" evidence="6">
    <location>
        <begin position="223"/>
        <end position="241"/>
    </location>
</feature>
<proteinExistence type="predicted"/>
<feature type="transmembrane region" description="Helical" evidence="6">
    <location>
        <begin position="21"/>
        <end position="43"/>
    </location>
</feature>
<evidence type="ECO:0000256" key="3">
    <source>
        <dbReference type="ARBA" id="ARBA00022692"/>
    </source>
</evidence>
<dbReference type="EMBL" id="UINC01008900">
    <property type="protein sequence ID" value="SVA40006.1"/>
    <property type="molecule type" value="Genomic_DNA"/>
</dbReference>
<dbReference type="Pfam" id="PF23357">
    <property type="entry name" value="DUF7088"/>
    <property type="match status" value="1"/>
</dbReference>
<feature type="transmembrane region" description="Helical" evidence="6">
    <location>
        <begin position="140"/>
        <end position="161"/>
    </location>
</feature>
<dbReference type="GO" id="GO:0140359">
    <property type="term" value="F:ABC-type transporter activity"/>
    <property type="evidence" value="ECO:0007669"/>
    <property type="project" value="InterPro"/>
</dbReference>
<dbReference type="Pfam" id="PF09822">
    <property type="entry name" value="ABC_transp_aux"/>
    <property type="match status" value="1"/>
</dbReference>
<evidence type="ECO:0000259" key="7">
    <source>
        <dbReference type="Pfam" id="PF09822"/>
    </source>
</evidence>
<protein>
    <submittedName>
        <fullName evidence="9">Uncharacterized protein</fullName>
    </submittedName>
</protein>
<evidence type="ECO:0000313" key="9">
    <source>
        <dbReference type="EMBL" id="SVA40006.1"/>
    </source>
</evidence>
<name>A0A381VI22_9ZZZZ</name>
<evidence type="ECO:0000256" key="6">
    <source>
        <dbReference type="SAM" id="Phobius"/>
    </source>
</evidence>
<sequence length="771" mass="84974">MRSPFFALIRKDLKGYFDQPTGYILIVVFVAMLSWAFFKTAFLMGETSLRPLFTVEFAIDRPSLPWLMTLFIPAATMRLLSEEQRDGTLETLLTQPIRGWVVLFTKFLSGLIFVSVAIFATLGIPIAIMSAGNLDWGAAASQYVGSIFLAGCLVSIGLFTSSLTRNQIVAFILGLTLSMILMIMGLELVAITLPSNVANLLQLLSPITHFDNVGRGIIDLRDIIYFLALISTFLSGTFLIMRSRTLSHETSQFRNLQLGVAGLIILSILVGWFGTSIKGRIDLTEDKIFSLSPATVGILNDLEDLLTIDVYMSSDPPVQVSPVSRDVNDFLDDFEAGSDGNVKIVRHFPEDDARAERKASTAGVPPVRFNLHSQGELQIKTGYLGIVLTYLDKREVIPFIESVDGFEYALASLTNKMLSDNIEKKTVGFLSGHAEMSPSEEMASFLSVLNQQYQLIPVEAVEGVPLAMEGVDVLVVNSPKERITSAHIDDINRYLNTGGKAFFNLEPVLVDLQQLAGLSNRDSLAGYAESRFGVIIDENMVYDLQSNETLSFAAGASGSVLLPYPFWVRAEVIDSKVGGHVNSVVLPWASSLGIMTMPDSEYKIEPLIRTTEYAAVDDSYKNLRPNAPIFTDPLQSNFFSSDLAVTAESDNGSRVVITGDADWLSDRATQRFSSNILLALNLVDWLAQEDALASIRSKVVSERKLVFSSSNHRNIVQYSNIGGVPLAFILLGFARYLRRQSKGFKVGWRIRAGRLAGRSSRPNERESEPLE</sequence>